<feature type="region of interest" description="Disordered" evidence="1">
    <location>
        <begin position="165"/>
        <end position="199"/>
    </location>
</feature>
<dbReference type="EMBL" id="LTDL01000037">
    <property type="protein sequence ID" value="OAG30109.1"/>
    <property type="molecule type" value="Genomic_DNA"/>
</dbReference>
<dbReference type="VEuPathDB" id="MicrosporidiaDB:NEDG_01692"/>
<feature type="compositionally biased region" description="Basic and acidic residues" evidence="1">
    <location>
        <begin position="190"/>
        <end position="199"/>
    </location>
</feature>
<feature type="region of interest" description="Disordered" evidence="1">
    <location>
        <begin position="19"/>
        <end position="47"/>
    </location>
</feature>
<feature type="compositionally biased region" description="Basic and acidic residues" evidence="1">
    <location>
        <begin position="35"/>
        <end position="45"/>
    </location>
</feature>
<protein>
    <submittedName>
        <fullName evidence="2">Uncharacterized protein</fullName>
    </submittedName>
</protein>
<reference evidence="2 3" key="1">
    <citation type="submission" date="2016-02" db="EMBL/GenBank/DDBJ databases">
        <title>Discovery of a natural microsporidian pathogen with a broad tissue tropism in Caenorhabditis elegans.</title>
        <authorList>
            <person name="Luallen R.J."/>
            <person name="Reinke A.W."/>
            <person name="Tong L."/>
            <person name="Botts M.R."/>
            <person name="Felix M.-A."/>
            <person name="Troemel E.R."/>
        </authorList>
    </citation>
    <scope>NUCLEOTIDE SEQUENCE [LARGE SCALE GENOMIC DNA]</scope>
    <source>
        <strain evidence="2 3">JUm2807</strain>
    </source>
</reference>
<evidence type="ECO:0000313" key="3">
    <source>
        <dbReference type="Proteomes" id="UP000185944"/>
    </source>
</evidence>
<dbReference type="RefSeq" id="XP_067544584.1">
    <property type="nucleotide sequence ID" value="XM_067689110.1"/>
</dbReference>
<sequence>MDALFRQCTEELLSALEELKTNTDKAAQMEGSTPRTEEKETERRQNLAKRQKLIERITRLSQKADLVYRVSVDGFEGENKELSHRLFAISKSVFDEVENKEVSLKEAEAIIKDKENLLSGSLDQVLAYASKLAKYSKCPLLWTEGVPLEDTFPAFPTEAIIQHSILREQETPPPEQPKATSTPKAVPPPRQEKEFEFDF</sequence>
<organism evidence="2 3">
    <name type="scientific">Nematocida displodere</name>
    <dbReference type="NCBI Taxonomy" id="1805483"/>
    <lineage>
        <taxon>Eukaryota</taxon>
        <taxon>Fungi</taxon>
        <taxon>Fungi incertae sedis</taxon>
        <taxon>Microsporidia</taxon>
        <taxon>Nematocida</taxon>
    </lineage>
</organism>
<proteinExistence type="predicted"/>
<evidence type="ECO:0000313" key="2">
    <source>
        <dbReference type="EMBL" id="OAG30109.1"/>
    </source>
</evidence>
<dbReference type="OrthoDB" id="2189135at2759"/>
<dbReference type="AlphaFoldDB" id="A0A177EGJ0"/>
<accession>A0A177EGJ0</accession>
<dbReference type="GeneID" id="93648042"/>
<name>A0A177EGJ0_9MICR</name>
<keyword evidence="3" id="KW-1185">Reference proteome</keyword>
<dbReference type="Proteomes" id="UP000185944">
    <property type="component" value="Unassembled WGS sequence"/>
</dbReference>
<evidence type="ECO:0000256" key="1">
    <source>
        <dbReference type="SAM" id="MobiDB-lite"/>
    </source>
</evidence>
<comment type="caution">
    <text evidence="2">The sequence shown here is derived from an EMBL/GenBank/DDBJ whole genome shotgun (WGS) entry which is preliminary data.</text>
</comment>
<gene>
    <name evidence="2" type="ORF">NEDG_01692</name>
</gene>